<dbReference type="GO" id="GO:0005524">
    <property type="term" value="F:ATP binding"/>
    <property type="evidence" value="ECO:0007669"/>
    <property type="project" value="UniProtKB-KW"/>
</dbReference>
<evidence type="ECO:0000259" key="8">
    <source>
        <dbReference type="PROSITE" id="PS50893"/>
    </source>
</evidence>
<dbReference type="Pfam" id="PF00005">
    <property type="entry name" value="ABC_tran"/>
    <property type="match status" value="1"/>
</dbReference>
<accession>A0A2H1K7D2</accession>
<feature type="transmembrane region" description="Helical" evidence="7">
    <location>
        <begin position="237"/>
        <end position="263"/>
    </location>
</feature>
<feature type="transmembrane region" description="Helical" evidence="7">
    <location>
        <begin position="155"/>
        <end position="174"/>
    </location>
</feature>
<feature type="transmembrane region" description="Helical" evidence="7">
    <location>
        <begin position="275"/>
        <end position="296"/>
    </location>
</feature>
<keyword evidence="6 7" id="KW-0472">Membrane</keyword>
<organism evidence="10 11">
    <name type="scientific">Brevibacterium aurantiacum</name>
    <dbReference type="NCBI Taxonomy" id="273384"/>
    <lineage>
        <taxon>Bacteria</taxon>
        <taxon>Bacillati</taxon>
        <taxon>Actinomycetota</taxon>
        <taxon>Actinomycetes</taxon>
        <taxon>Micrococcales</taxon>
        <taxon>Brevibacteriaceae</taxon>
        <taxon>Brevibacterium</taxon>
    </lineage>
</organism>
<dbReference type="PROSITE" id="PS00211">
    <property type="entry name" value="ABC_TRANSPORTER_1"/>
    <property type="match status" value="1"/>
</dbReference>
<proteinExistence type="predicted"/>
<keyword evidence="2 7" id="KW-0812">Transmembrane</keyword>
<evidence type="ECO:0000256" key="7">
    <source>
        <dbReference type="SAM" id="Phobius"/>
    </source>
</evidence>
<feature type="transmembrane region" description="Helical" evidence="7">
    <location>
        <begin position="54"/>
        <end position="82"/>
    </location>
</feature>
<dbReference type="Gene3D" id="1.20.1560.10">
    <property type="entry name" value="ABC transporter type 1, transmembrane domain"/>
    <property type="match status" value="1"/>
</dbReference>
<gene>
    <name evidence="10" type="ORF">BAURA86_02484</name>
</gene>
<dbReference type="InterPro" id="IPR003593">
    <property type="entry name" value="AAA+_ATPase"/>
</dbReference>
<dbReference type="Pfam" id="PF00664">
    <property type="entry name" value="ABC_membrane"/>
    <property type="match status" value="1"/>
</dbReference>
<evidence type="ECO:0000256" key="1">
    <source>
        <dbReference type="ARBA" id="ARBA00004651"/>
    </source>
</evidence>
<feature type="domain" description="ABC transmembrane type-1" evidence="9">
    <location>
        <begin position="17"/>
        <end position="298"/>
    </location>
</feature>
<evidence type="ECO:0000256" key="5">
    <source>
        <dbReference type="ARBA" id="ARBA00022989"/>
    </source>
</evidence>
<dbReference type="InterPro" id="IPR027417">
    <property type="entry name" value="P-loop_NTPase"/>
</dbReference>
<dbReference type="PANTHER" id="PTHR24221">
    <property type="entry name" value="ATP-BINDING CASSETTE SUB-FAMILY B"/>
    <property type="match status" value="1"/>
</dbReference>
<reference evidence="10 11" key="1">
    <citation type="submission" date="2017-03" db="EMBL/GenBank/DDBJ databases">
        <authorList>
            <person name="Afonso C.L."/>
            <person name="Miller P.J."/>
            <person name="Scott M.A."/>
            <person name="Spackman E."/>
            <person name="Goraichik I."/>
            <person name="Dimitrov K.M."/>
            <person name="Suarez D.L."/>
            <person name="Swayne D.E."/>
        </authorList>
    </citation>
    <scope>NUCLEOTIDE SEQUENCE [LARGE SCALE GENOMIC DNA]</scope>
    <source>
        <strain evidence="11">8(6)</strain>
    </source>
</reference>
<comment type="subcellular location">
    <subcellularLocation>
        <location evidence="1">Cell membrane</location>
        <topology evidence="1">Multi-pass membrane protein</topology>
    </subcellularLocation>
</comment>
<dbReference type="EMBL" id="FXZI01000009">
    <property type="protein sequence ID" value="SMX95640.1"/>
    <property type="molecule type" value="Genomic_DNA"/>
</dbReference>
<dbReference type="SMART" id="SM00382">
    <property type="entry name" value="AAA"/>
    <property type="match status" value="1"/>
</dbReference>
<evidence type="ECO:0000256" key="6">
    <source>
        <dbReference type="ARBA" id="ARBA00023136"/>
    </source>
</evidence>
<keyword evidence="5 7" id="KW-1133">Transmembrane helix</keyword>
<evidence type="ECO:0000313" key="10">
    <source>
        <dbReference type="EMBL" id="SMX95640.1"/>
    </source>
</evidence>
<dbReference type="SUPFAM" id="SSF90123">
    <property type="entry name" value="ABC transporter transmembrane region"/>
    <property type="match status" value="1"/>
</dbReference>
<dbReference type="InterPro" id="IPR011527">
    <property type="entry name" value="ABC1_TM_dom"/>
</dbReference>
<evidence type="ECO:0000256" key="4">
    <source>
        <dbReference type="ARBA" id="ARBA00022840"/>
    </source>
</evidence>
<dbReference type="InterPro" id="IPR017871">
    <property type="entry name" value="ABC_transporter-like_CS"/>
</dbReference>
<feature type="transmembrane region" description="Helical" evidence="7">
    <location>
        <begin position="126"/>
        <end position="149"/>
    </location>
</feature>
<dbReference type="PROSITE" id="PS50893">
    <property type="entry name" value="ABC_TRANSPORTER_2"/>
    <property type="match status" value="1"/>
</dbReference>
<dbReference type="InterPro" id="IPR036640">
    <property type="entry name" value="ABC1_TM_sf"/>
</dbReference>
<dbReference type="GO" id="GO:0005886">
    <property type="term" value="C:plasma membrane"/>
    <property type="evidence" value="ECO:0007669"/>
    <property type="project" value="UniProtKB-SubCell"/>
</dbReference>
<dbReference type="InterPro" id="IPR039421">
    <property type="entry name" value="Type_1_exporter"/>
</dbReference>
<dbReference type="SUPFAM" id="SSF52540">
    <property type="entry name" value="P-loop containing nucleoside triphosphate hydrolases"/>
    <property type="match status" value="1"/>
</dbReference>
<evidence type="ECO:0000256" key="3">
    <source>
        <dbReference type="ARBA" id="ARBA00022741"/>
    </source>
</evidence>
<dbReference type="GO" id="GO:0016887">
    <property type="term" value="F:ATP hydrolysis activity"/>
    <property type="evidence" value="ECO:0007669"/>
    <property type="project" value="InterPro"/>
</dbReference>
<evidence type="ECO:0000256" key="2">
    <source>
        <dbReference type="ARBA" id="ARBA00022692"/>
    </source>
</evidence>
<dbReference type="AlphaFoldDB" id="A0A2H1K7D2"/>
<dbReference type="Gene3D" id="3.40.50.300">
    <property type="entry name" value="P-loop containing nucleotide triphosphate hydrolases"/>
    <property type="match status" value="1"/>
</dbReference>
<protein>
    <submittedName>
        <fullName evidence="10">ABC transporter</fullName>
    </submittedName>
</protein>
<keyword evidence="4" id="KW-0067">ATP-binding</keyword>
<dbReference type="InterPro" id="IPR003439">
    <property type="entry name" value="ABC_transporter-like_ATP-bd"/>
</dbReference>
<feature type="domain" description="ABC transporter" evidence="8">
    <location>
        <begin position="335"/>
        <end position="570"/>
    </location>
</feature>
<dbReference type="GO" id="GO:0140359">
    <property type="term" value="F:ABC-type transporter activity"/>
    <property type="evidence" value="ECO:0007669"/>
    <property type="project" value="InterPro"/>
</dbReference>
<dbReference type="PROSITE" id="PS50929">
    <property type="entry name" value="ABC_TM1F"/>
    <property type="match status" value="1"/>
</dbReference>
<evidence type="ECO:0000259" key="9">
    <source>
        <dbReference type="PROSITE" id="PS50929"/>
    </source>
</evidence>
<evidence type="ECO:0000313" key="11">
    <source>
        <dbReference type="Proteomes" id="UP000234300"/>
    </source>
</evidence>
<name>A0A2H1K7D2_BREAU</name>
<dbReference type="RefSeq" id="WP_101557147.1">
    <property type="nucleotide sequence ID" value="NZ_FXZI01000009.1"/>
</dbReference>
<dbReference type="PANTHER" id="PTHR24221:SF276">
    <property type="entry name" value="ABC TRANSPORTER, ATP-BINDING_PERMEASE PROTEIN"/>
    <property type="match status" value="1"/>
</dbReference>
<keyword evidence="3" id="KW-0547">Nucleotide-binding</keyword>
<sequence length="579" mass="62374">MFKLLARFGRIYRKQAVVLGVVQVFQAIVVAGMPLAAANYLNAATVAGGVNARWWLFILIVITVLQLACGYLCVILGCYVSLNISRNLRDHAFSRTVRSSGSILDTRGDHNSLIVNTSDIRQIESFCLMLSSGLLSSPLMIIVGLSVALNRSLALSLPLIATASLFALIIIVTVRRARSSADKLHSANDGVSRLLANQLAGMESILAFSRSNDESASLSRRNTDANVAQFEITKRTLLLGPAVTAMISLGTVAVVAIAPALLAQSSVDVGTLVMFVQYFVLVLTNELALAFMTMALPRALIAGERVSVALEQEQYSHDEFKELNAPSDSTMIIVARGATFSFDDQVDSAIEDFDFNWKHRSTVAVVGRTGAGKSTLLKMIGGVLKPQSGSVAKCRCVQSYDCSCVVYGGGGSCYGYVPQRGGLFAGSIRSNFSLCAPGILDSDIDRALSTAACDFVLNRRSGLDTEIARGGSNLSGGERKRLLLALALARRPNILLLDDAFDQIDWKTSLVIWERITRSADCSIMFATQSSKLASKADTVIVLDKGRVAGIGRHEQLLVENEEYRKIVFPADPLGRDLC</sequence>
<dbReference type="Proteomes" id="UP000234300">
    <property type="component" value="Unassembled WGS sequence"/>
</dbReference>
<feature type="transmembrane region" description="Helical" evidence="7">
    <location>
        <begin position="16"/>
        <end position="42"/>
    </location>
</feature>